<name>A0A2M4D917_ANODA</name>
<proteinExistence type="predicted"/>
<protein>
    <submittedName>
        <fullName evidence="1">Putative secreted protein</fullName>
    </submittedName>
</protein>
<organism evidence="1">
    <name type="scientific">Anopheles darlingi</name>
    <name type="common">Mosquito</name>
    <dbReference type="NCBI Taxonomy" id="43151"/>
    <lineage>
        <taxon>Eukaryota</taxon>
        <taxon>Metazoa</taxon>
        <taxon>Ecdysozoa</taxon>
        <taxon>Arthropoda</taxon>
        <taxon>Hexapoda</taxon>
        <taxon>Insecta</taxon>
        <taxon>Pterygota</taxon>
        <taxon>Neoptera</taxon>
        <taxon>Endopterygota</taxon>
        <taxon>Diptera</taxon>
        <taxon>Nematocera</taxon>
        <taxon>Culicoidea</taxon>
        <taxon>Culicidae</taxon>
        <taxon>Anophelinae</taxon>
        <taxon>Anopheles</taxon>
    </lineage>
</organism>
<dbReference type="AlphaFoldDB" id="A0A2M4D917"/>
<evidence type="ECO:0000313" key="1">
    <source>
        <dbReference type="EMBL" id="MBW74046.1"/>
    </source>
</evidence>
<reference evidence="1" key="1">
    <citation type="submission" date="2018-01" db="EMBL/GenBank/DDBJ databases">
        <title>An insight into the sialome of Amazonian anophelines.</title>
        <authorList>
            <person name="Ribeiro J.M."/>
            <person name="Scarpassa V."/>
            <person name="Calvo E."/>
        </authorList>
    </citation>
    <scope>NUCLEOTIDE SEQUENCE</scope>
</reference>
<accession>A0A2M4D917</accession>
<dbReference type="EMBL" id="GGFL01009868">
    <property type="protein sequence ID" value="MBW74046.1"/>
    <property type="molecule type" value="Transcribed_RNA"/>
</dbReference>
<sequence>MQCLTLCAPVICVFIHGFMIRHVWRAHTHTRCPAPHTFLSSFVSRRKGKLSDHEGHGWIGGKKQRGLMFVEQDGFVVGKYKMKPL</sequence>